<dbReference type="PRINTS" id="PR00292">
    <property type="entry name" value="POTATOINHBTR"/>
</dbReference>
<gene>
    <name evidence="4" type="primary">ITH5_0</name>
    <name evidence="4" type="ORF">CK203_104119</name>
</gene>
<reference evidence="4 5" key="1">
    <citation type="journal article" date="2018" name="PLoS Genet.">
        <title>Population sequencing reveals clonal diversity and ancestral inbreeding in the grapevine cultivar Chardonnay.</title>
        <authorList>
            <person name="Roach M.J."/>
            <person name="Johnson D.L."/>
            <person name="Bohlmann J."/>
            <person name="van Vuuren H.J."/>
            <person name="Jones S.J."/>
            <person name="Pretorius I.S."/>
            <person name="Schmidt S.A."/>
            <person name="Borneman A.R."/>
        </authorList>
    </citation>
    <scope>NUCLEOTIDE SEQUENCE [LARGE SCALE GENOMIC DNA]</scope>
    <source>
        <strain evidence="5">cv. Chardonnay</strain>
        <tissue evidence="4">Leaf</tissue>
    </source>
</reference>
<dbReference type="InterPro" id="IPR000864">
    <property type="entry name" value="Prot_inh_pot1"/>
</dbReference>
<dbReference type="Gene3D" id="3.30.10.10">
    <property type="entry name" value="Trypsin Inhibitor V, subunit A"/>
    <property type="match status" value="1"/>
</dbReference>
<dbReference type="PROSITE" id="PS00285">
    <property type="entry name" value="POTATO_INHIBITOR"/>
    <property type="match status" value="1"/>
</dbReference>
<dbReference type="GO" id="GO:0009611">
    <property type="term" value="P:response to wounding"/>
    <property type="evidence" value="ECO:0007669"/>
    <property type="project" value="InterPro"/>
</dbReference>
<evidence type="ECO:0000256" key="2">
    <source>
        <dbReference type="ARBA" id="ARBA00022690"/>
    </source>
</evidence>
<keyword evidence="3" id="KW-0722">Serine protease inhibitor</keyword>
<evidence type="ECO:0000313" key="4">
    <source>
        <dbReference type="EMBL" id="RVW55868.1"/>
    </source>
</evidence>
<dbReference type="Pfam" id="PF00280">
    <property type="entry name" value="potato_inhibit"/>
    <property type="match status" value="1"/>
</dbReference>
<dbReference type="EMBL" id="QGNW01001106">
    <property type="protein sequence ID" value="RVW55868.1"/>
    <property type="molecule type" value="Genomic_DNA"/>
</dbReference>
<dbReference type="PANTHER" id="PTHR33091:SF73">
    <property type="entry name" value="INHIBITOR OF TRYPSIN AND HAGEMAN FACTOR-LIKE"/>
    <property type="match status" value="1"/>
</dbReference>
<dbReference type="GO" id="GO:0004867">
    <property type="term" value="F:serine-type endopeptidase inhibitor activity"/>
    <property type="evidence" value="ECO:0007669"/>
    <property type="project" value="UniProtKB-KW"/>
</dbReference>
<evidence type="ECO:0000313" key="5">
    <source>
        <dbReference type="Proteomes" id="UP000288805"/>
    </source>
</evidence>
<comment type="caution">
    <text evidence="4">The sequence shown here is derived from an EMBL/GenBank/DDBJ whole genome shotgun (WGS) entry which is preliminary data.</text>
</comment>
<dbReference type="SUPFAM" id="SSF54654">
    <property type="entry name" value="CI-2 family of serine protease inhibitors"/>
    <property type="match status" value="1"/>
</dbReference>
<protein>
    <submittedName>
        <fullName evidence="4">Inhibitor of trypsin and hageman factor</fullName>
    </submittedName>
</protein>
<proteinExistence type="inferred from homology"/>
<keyword evidence="2" id="KW-0646">Protease inhibitor</keyword>
<comment type="similarity">
    <text evidence="1">Belongs to the protease inhibitor I13 (potato type I serine protease inhibitor) family.</text>
</comment>
<organism evidence="4 5">
    <name type="scientific">Vitis vinifera</name>
    <name type="common">Grape</name>
    <dbReference type="NCBI Taxonomy" id="29760"/>
    <lineage>
        <taxon>Eukaryota</taxon>
        <taxon>Viridiplantae</taxon>
        <taxon>Streptophyta</taxon>
        <taxon>Embryophyta</taxon>
        <taxon>Tracheophyta</taxon>
        <taxon>Spermatophyta</taxon>
        <taxon>Magnoliopsida</taxon>
        <taxon>eudicotyledons</taxon>
        <taxon>Gunneridae</taxon>
        <taxon>Pentapetalae</taxon>
        <taxon>rosids</taxon>
        <taxon>Vitales</taxon>
        <taxon>Vitaceae</taxon>
        <taxon>Viteae</taxon>
        <taxon>Vitis</taxon>
    </lineage>
</organism>
<name>A0A438F779_VITVI</name>
<dbReference type="Proteomes" id="UP000288805">
    <property type="component" value="Unassembled WGS sequence"/>
</dbReference>
<evidence type="ECO:0000256" key="3">
    <source>
        <dbReference type="ARBA" id="ARBA00022900"/>
    </source>
</evidence>
<sequence length="127" mass="14058">MATCPDGKSSWPELVGVHGEAAAAIIERENLNVKAGIVKEGTLVTTDFRCDRVRVWVDSYGIVSMVPKIVRRHHQGLIKNAWHVFGLPEEEEAMLEGPLLTTKAGCLGTESVVFLLWRMRNTLDMVG</sequence>
<dbReference type="AlphaFoldDB" id="A0A438F779"/>
<evidence type="ECO:0000256" key="1">
    <source>
        <dbReference type="ARBA" id="ARBA00008210"/>
    </source>
</evidence>
<dbReference type="PANTHER" id="PTHR33091">
    <property type="entry name" value="PROTEIN, PUTATIVE, EXPRESSED-RELATED"/>
    <property type="match status" value="1"/>
</dbReference>
<accession>A0A438F779</accession>
<dbReference type="InterPro" id="IPR036354">
    <property type="entry name" value="Prot_inh_pot1_sf"/>
</dbReference>